<keyword evidence="1" id="KW-1133">Transmembrane helix</keyword>
<evidence type="ECO:0000256" key="1">
    <source>
        <dbReference type="SAM" id="Phobius"/>
    </source>
</evidence>
<dbReference type="AlphaFoldDB" id="Q22LT5"/>
<evidence type="ECO:0000313" key="2">
    <source>
        <dbReference type="EMBL" id="EAR86181.2"/>
    </source>
</evidence>
<dbReference type="Proteomes" id="UP000009168">
    <property type="component" value="Unassembled WGS sequence"/>
</dbReference>
<reference evidence="3" key="1">
    <citation type="journal article" date="2006" name="PLoS Biol.">
        <title>Macronuclear genome sequence of the ciliate Tetrahymena thermophila, a model eukaryote.</title>
        <authorList>
            <person name="Eisen J.A."/>
            <person name="Coyne R.S."/>
            <person name="Wu M."/>
            <person name="Wu D."/>
            <person name="Thiagarajan M."/>
            <person name="Wortman J.R."/>
            <person name="Badger J.H."/>
            <person name="Ren Q."/>
            <person name="Amedeo P."/>
            <person name="Jones K.M."/>
            <person name="Tallon L.J."/>
            <person name="Delcher A.L."/>
            <person name="Salzberg S.L."/>
            <person name="Silva J.C."/>
            <person name="Haas B.J."/>
            <person name="Majoros W.H."/>
            <person name="Farzad M."/>
            <person name="Carlton J.M."/>
            <person name="Smith R.K. Jr."/>
            <person name="Garg J."/>
            <person name="Pearlman R.E."/>
            <person name="Karrer K.M."/>
            <person name="Sun L."/>
            <person name="Manning G."/>
            <person name="Elde N.C."/>
            <person name="Turkewitz A.P."/>
            <person name="Asai D.J."/>
            <person name="Wilkes D.E."/>
            <person name="Wang Y."/>
            <person name="Cai H."/>
            <person name="Collins K."/>
            <person name="Stewart B.A."/>
            <person name="Lee S.R."/>
            <person name="Wilamowska K."/>
            <person name="Weinberg Z."/>
            <person name="Ruzzo W.L."/>
            <person name="Wloga D."/>
            <person name="Gaertig J."/>
            <person name="Frankel J."/>
            <person name="Tsao C.-C."/>
            <person name="Gorovsky M.A."/>
            <person name="Keeling P.J."/>
            <person name="Waller R.F."/>
            <person name="Patron N.J."/>
            <person name="Cherry J.M."/>
            <person name="Stover N.A."/>
            <person name="Krieger C.J."/>
            <person name="del Toro C."/>
            <person name="Ryder H.F."/>
            <person name="Williamson S.C."/>
            <person name="Barbeau R.A."/>
            <person name="Hamilton E.P."/>
            <person name="Orias E."/>
        </authorList>
    </citation>
    <scope>NUCLEOTIDE SEQUENCE [LARGE SCALE GENOMIC DNA]</scope>
    <source>
        <strain evidence="3">SB210</strain>
    </source>
</reference>
<keyword evidence="1 2" id="KW-0812">Transmembrane</keyword>
<keyword evidence="3" id="KW-1185">Reference proteome</keyword>
<proteinExistence type="predicted"/>
<feature type="transmembrane region" description="Helical" evidence="1">
    <location>
        <begin position="195"/>
        <end position="215"/>
    </location>
</feature>
<dbReference type="EMBL" id="GG662861">
    <property type="protein sequence ID" value="EAR86181.2"/>
    <property type="molecule type" value="Genomic_DNA"/>
</dbReference>
<protein>
    <submittedName>
        <fullName evidence="2">Transmembrane protein, putative</fullName>
    </submittedName>
</protein>
<dbReference type="HOGENOM" id="CLU_2547627_0_0_1"/>
<dbReference type="KEGG" id="tet:TTHERM_00698660"/>
<name>Q22LT5_TETTS</name>
<evidence type="ECO:0000313" key="3">
    <source>
        <dbReference type="Proteomes" id="UP000009168"/>
    </source>
</evidence>
<gene>
    <name evidence="2" type="ORF">TTHERM_00698660</name>
</gene>
<dbReference type="InParanoid" id="Q22LT5"/>
<organism evidence="2 3">
    <name type="scientific">Tetrahymena thermophila (strain SB210)</name>
    <dbReference type="NCBI Taxonomy" id="312017"/>
    <lineage>
        <taxon>Eukaryota</taxon>
        <taxon>Sar</taxon>
        <taxon>Alveolata</taxon>
        <taxon>Ciliophora</taxon>
        <taxon>Intramacronucleata</taxon>
        <taxon>Oligohymenophorea</taxon>
        <taxon>Hymenostomatida</taxon>
        <taxon>Tetrahymenina</taxon>
        <taxon>Tetrahymenidae</taxon>
        <taxon>Tetrahymena</taxon>
    </lineage>
</organism>
<dbReference type="GeneID" id="7829112"/>
<keyword evidence="1" id="KW-0472">Membrane</keyword>
<sequence>MKGRQLLIIRNKYIVQDLRLRREREEVIYRVNQLVVEMSFHRNQLSKRKESEEEIGRERESFIINMNRNVKGKKKEKRKEGKKIYKIFIYRFFFIERRRSQIVLCYTILLIYKIQFQLLQLINQIVSQVRKQSQIDSYIYLLIDSYQFFFFELLDWQNQDSQLTNQIAASRSLDAASRSKIICYFLYKFCQTSSFFYVSIIFLYISLDFVCRYMFLSWLSF</sequence>
<dbReference type="RefSeq" id="XP_976776.2">
    <property type="nucleotide sequence ID" value="XM_971683.2"/>
</dbReference>
<accession>Q22LT5</accession>